<feature type="domain" description="Cas12f1-like TNB" evidence="3">
    <location>
        <begin position="7"/>
        <end position="53"/>
    </location>
</feature>
<keyword evidence="1" id="KW-0238">DNA-binding</keyword>
<dbReference type="InterPro" id="IPR010095">
    <property type="entry name" value="Cas12f1-like_TNB"/>
</dbReference>
<gene>
    <name evidence="4" type="ORF">ACFSKW_38635</name>
</gene>
<dbReference type="Proteomes" id="UP001597368">
    <property type="component" value="Unassembled WGS sequence"/>
</dbReference>
<dbReference type="Pfam" id="PF07282">
    <property type="entry name" value="Cas12f1-like_TNB"/>
    <property type="match status" value="1"/>
</dbReference>
<name>A0ABW4T7R1_9ACTN</name>
<reference evidence="5" key="1">
    <citation type="journal article" date="2019" name="Int. J. Syst. Evol. Microbiol.">
        <title>The Global Catalogue of Microorganisms (GCM) 10K type strain sequencing project: providing services to taxonomists for standard genome sequencing and annotation.</title>
        <authorList>
            <consortium name="The Broad Institute Genomics Platform"/>
            <consortium name="The Broad Institute Genome Sequencing Center for Infectious Disease"/>
            <person name="Wu L."/>
            <person name="Ma J."/>
        </authorList>
    </citation>
    <scope>NUCLEOTIDE SEQUENCE [LARGE SCALE GENOMIC DNA]</scope>
    <source>
        <strain evidence="5">ICMP 6774ER</strain>
    </source>
</reference>
<sequence length="85" mass="9045">MGGEDQHCNPRYTSQTCNACKHIARESRESQALFLCVVCGYRANADVNAACNMRGTAAGHAVAARGRSGLPGRTNREPQPVLLSA</sequence>
<feature type="region of interest" description="Disordered" evidence="2">
    <location>
        <begin position="63"/>
        <end position="85"/>
    </location>
</feature>
<evidence type="ECO:0000259" key="3">
    <source>
        <dbReference type="Pfam" id="PF07282"/>
    </source>
</evidence>
<accession>A0ABW4T7R1</accession>
<evidence type="ECO:0000313" key="4">
    <source>
        <dbReference type="EMBL" id="MFD1937402.1"/>
    </source>
</evidence>
<comment type="caution">
    <text evidence="4">The sequence shown here is derived from an EMBL/GenBank/DDBJ whole genome shotgun (WGS) entry which is preliminary data.</text>
</comment>
<keyword evidence="5" id="KW-1185">Reference proteome</keyword>
<organism evidence="4 5">
    <name type="scientific">Nonomuraea mangrovi</name>
    <dbReference type="NCBI Taxonomy" id="2316207"/>
    <lineage>
        <taxon>Bacteria</taxon>
        <taxon>Bacillati</taxon>
        <taxon>Actinomycetota</taxon>
        <taxon>Actinomycetes</taxon>
        <taxon>Streptosporangiales</taxon>
        <taxon>Streptosporangiaceae</taxon>
        <taxon>Nonomuraea</taxon>
    </lineage>
</organism>
<protein>
    <submittedName>
        <fullName evidence="4">Zinc ribbon domain-containing protein</fullName>
    </submittedName>
</protein>
<evidence type="ECO:0000256" key="1">
    <source>
        <dbReference type="ARBA" id="ARBA00023125"/>
    </source>
</evidence>
<evidence type="ECO:0000256" key="2">
    <source>
        <dbReference type="SAM" id="MobiDB-lite"/>
    </source>
</evidence>
<dbReference type="EMBL" id="JBHUFV010000060">
    <property type="protein sequence ID" value="MFD1937402.1"/>
    <property type="molecule type" value="Genomic_DNA"/>
</dbReference>
<evidence type="ECO:0000313" key="5">
    <source>
        <dbReference type="Proteomes" id="UP001597368"/>
    </source>
</evidence>
<proteinExistence type="predicted"/>
<dbReference type="RefSeq" id="WP_379578551.1">
    <property type="nucleotide sequence ID" value="NZ_JBHUFV010000060.1"/>
</dbReference>